<name>A0A836B031_CHLIN</name>
<feature type="region of interest" description="Disordered" evidence="1">
    <location>
        <begin position="483"/>
        <end position="524"/>
    </location>
</feature>
<dbReference type="GO" id="GO:0005783">
    <property type="term" value="C:endoplasmic reticulum"/>
    <property type="evidence" value="ECO:0007669"/>
    <property type="project" value="TreeGrafter"/>
</dbReference>
<dbReference type="EMBL" id="JAEHOC010000003">
    <property type="protein sequence ID" value="KAG2443646.1"/>
    <property type="molecule type" value="Genomic_DNA"/>
</dbReference>
<dbReference type="Proteomes" id="UP000650467">
    <property type="component" value="Unassembled WGS sequence"/>
</dbReference>
<dbReference type="GO" id="GO:0016020">
    <property type="term" value="C:membrane"/>
    <property type="evidence" value="ECO:0007669"/>
    <property type="project" value="TreeGrafter"/>
</dbReference>
<evidence type="ECO:0000313" key="2">
    <source>
        <dbReference type="EMBL" id="KAG2443646.1"/>
    </source>
</evidence>
<organism evidence="2 3">
    <name type="scientific">Chlamydomonas incerta</name>
    <dbReference type="NCBI Taxonomy" id="51695"/>
    <lineage>
        <taxon>Eukaryota</taxon>
        <taxon>Viridiplantae</taxon>
        <taxon>Chlorophyta</taxon>
        <taxon>core chlorophytes</taxon>
        <taxon>Chlorophyceae</taxon>
        <taxon>CS clade</taxon>
        <taxon>Chlamydomonadales</taxon>
        <taxon>Chlamydomonadaceae</taxon>
        <taxon>Chlamydomonas</taxon>
    </lineage>
</organism>
<proteinExistence type="predicted"/>
<dbReference type="PANTHER" id="PTHR12393:SF6">
    <property type="entry name" value="SPHINGOMYELIN PHOSPHODIESTERASE 2"/>
    <property type="match status" value="1"/>
</dbReference>
<keyword evidence="3" id="KW-1185">Reference proteome</keyword>
<evidence type="ECO:0000313" key="3">
    <source>
        <dbReference type="Proteomes" id="UP000650467"/>
    </source>
</evidence>
<dbReference type="GO" id="GO:0046513">
    <property type="term" value="P:ceramide biosynthetic process"/>
    <property type="evidence" value="ECO:0007669"/>
    <property type="project" value="TreeGrafter"/>
</dbReference>
<dbReference type="GO" id="GO:0030149">
    <property type="term" value="P:sphingolipid catabolic process"/>
    <property type="evidence" value="ECO:0007669"/>
    <property type="project" value="TreeGrafter"/>
</dbReference>
<accession>A0A836B031</accession>
<comment type="caution">
    <text evidence="2">The sequence shown here is derived from an EMBL/GenBank/DDBJ whole genome shotgun (WGS) entry which is preliminary data.</text>
</comment>
<dbReference type="GO" id="GO:0071944">
    <property type="term" value="C:cell periphery"/>
    <property type="evidence" value="ECO:0007669"/>
    <property type="project" value="TreeGrafter"/>
</dbReference>
<gene>
    <name evidence="2" type="ORF">HXX76_001995</name>
</gene>
<dbReference type="PANTHER" id="PTHR12393">
    <property type="entry name" value="SPHINGOMYELIN PHOSPHODIESTERASE RELATED"/>
    <property type="match status" value="1"/>
</dbReference>
<feature type="compositionally biased region" description="Acidic residues" evidence="1">
    <location>
        <begin position="505"/>
        <end position="524"/>
    </location>
</feature>
<sequence length="524" mass="55747">MGGFEFADYEFTDWGVALGGSVTACETLLIREAGDSTARLEDIAAEAGHLALLRWLREARRSGALPQPLPPIDWNSDEDGPEELATATAACRGGHAHILAWLQEEDQQPQLQQLRARARQEERDADEGLEIAVPGAGLYAIDPEAVPHLAAAAAAGGRVQLLDQLLPCLEPLPTGAACSVLLSAVHGCPLEAVRRVHRRRYHDGAAILGAGAKQSLAITAAVSGTADWEQKLDWVMANVRQPVPNTPLPGHPHAVWSGAVVEDEDPDVDDEVDEADTDAQVLMGGAGTLPDWLRRLRALQARGVPLPPLSDLAQSAAYAGDVAALSWLLDELGGGGEGGMEGLLRGIQHDTTWIAALSGNLAAADWLSQLLAAHQLKPVVPTASSVAGTVHREEHAFGALRWWLTQRQERGGVLEIKEAEGIEETDRGRYEGQRKHTRTQWDWLVAKRLEAAAQLEAVGQAGAVAAARAEAERVAEVQMARVATSSRRHAPVGPFELAPDHSAEASEEDGSSDGDGELGGGQEE</sequence>
<protein>
    <submittedName>
        <fullName evidence="2">Uncharacterized protein</fullName>
    </submittedName>
</protein>
<dbReference type="GO" id="GO:0004620">
    <property type="term" value="F:phospholipase activity"/>
    <property type="evidence" value="ECO:0007669"/>
    <property type="project" value="TreeGrafter"/>
</dbReference>
<dbReference type="AlphaFoldDB" id="A0A836B031"/>
<reference evidence="2" key="1">
    <citation type="journal article" date="2020" name="bioRxiv">
        <title>Comparative genomics of Chlamydomonas.</title>
        <authorList>
            <person name="Craig R.J."/>
            <person name="Hasan A.R."/>
            <person name="Ness R.W."/>
            <person name="Keightley P.D."/>
        </authorList>
    </citation>
    <scope>NUCLEOTIDE SEQUENCE</scope>
    <source>
        <strain evidence="2">SAG 7.73</strain>
    </source>
</reference>
<evidence type="ECO:0000256" key="1">
    <source>
        <dbReference type="SAM" id="MobiDB-lite"/>
    </source>
</evidence>